<dbReference type="Pfam" id="PF02108">
    <property type="entry name" value="FliH"/>
    <property type="match status" value="1"/>
</dbReference>
<organism evidence="3 4">
    <name type="scientific">Ferrimonas marina</name>
    <dbReference type="NCBI Taxonomy" id="299255"/>
    <lineage>
        <taxon>Bacteria</taxon>
        <taxon>Pseudomonadati</taxon>
        <taxon>Pseudomonadota</taxon>
        <taxon>Gammaproteobacteria</taxon>
        <taxon>Alteromonadales</taxon>
        <taxon>Ferrimonadaceae</taxon>
        <taxon>Ferrimonas</taxon>
    </lineage>
</organism>
<dbReference type="EMBL" id="FQXG01000007">
    <property type="protein sequence ID" value="SHI10507.1"/>
    <property type="molecule type" value="Genomic_DNA"/>
</dbReference>
<keyword evidence="3" id="KW-0966">Cell projection</keyword>
<dbReference type="Proteomes" id="UP000184268">
    <property type="component" value="Unassembled WGS sequence"/>
</dbReference>
<gene>
    <name evidence="3" type="ORF">SAMN02745129_4163</name>
</gene>
<dbReference type="AlphaFoldDB" id="A0A1M5YEQ8"/>
<proteinExistence type="predicted"/>
<dbReference type="InterPro" id="IPR018035">
    <property type="entry name" value="Flagellar_FliH/T3SS_HrpE"/>
</dbReference>
<keyword evidence="3" id="KW-0969">Cilium</keyword>
<dbReference type="OrthoDB" id="8480773at2"/>
<keyword evidence="4" id="KW-1185">Reference proteome</keyword>
<accession>A0A1M5YEQ8</accession>
<name>A0A1M5YEQ8_9GAMM</name>
<feature type="region of interest" description="Disordered" evidence="1">
    <location>
        <begin position="68"/>
        <end position="136"/>
    </location>
</feature>
<feature type="domain" description="Flagellar assembly protein FliH/Type III secretion system HrpE" evidence="2">
    <location>
        <begin position="9"/>
        <end position="64"/>
    </location>
</feature>
<dbReference type="STRING" id="299255.SAMN02745129_4163"/>
<reference evidence="3 4" key="1">
    <citation type="submission" date="2016-11" db="EMBL/GenBank/DDBJ databases">
        <authorList>
            <person name="Jaros S."/>
            <person name="Januszkiewicz K."/>
            <person name="Wedrychowicz H."/>
        </authorList>
    </citation>
    <scope>NUCLEOTIDE SEQUENCE [LARGE SCALE GENOMIC DNA]</scope>
    <source>
        <strain evidence="3 4">DSM 16917</strain>
    </source>
</reference>
<evidence type="ECO:0000313" key="3">
    <source>
        <dbReference type="EMBL" id="SHI10507.1"/>
    </source>
</evidence>
<sequence length="136" mass="14818">MPSGPAISTLNPEDLELVKTSFGDEQIQQRQWQLQAEPQLTQGSLQIRTERSQVPMLEEDRLRKVLEQFAGSPRAAAQEPEYPKPEPVAAPSATPARPEADAEASDATQPEPPAQSPDNPVEASGETPTDTPTEHR</sequence>
<protein>
    <submittedName>
        <fullName evidence="3">Flagellar assembly protein FliH</fullName>
    </submittedName>
</protein>
<keyword evidence="3" id="KW-0282">Flagellum</keyword>
<evidence type="ECO:0000256" key="1">
    <source>
        <dbReference type="SAM" id="MobiDB-lite"/>
    </source>
</evidence>
<evidence type="ECO:0000259" key="2">
    <source>
        <dbReference type="Pfam" id="PF02108"/>
    </source>
</evidence>
<feature type="compositionally biased region" description="Polar residues" evidence="1">
    <location>
        <begin position="126"/>
        <end position="136"/>
    </location>
</feature>
<dbReference type="RefSeq" id="WP_067660682.1">
    <property type="nucleotide sequence ID" value="NZ_FQXG01000007.1"/>
</dbReference>
<evidence type="ECO:0000313" key="4">
    <source>
        <dbReference type="Proteomes" id="UP000184268"/>
    </source>
</evidence>